<feature type="transmembrane region" description="Helical" evidence="1">
    <location>
        <begin position="106"/>
        <end position="133"/>
    </location>
</feature>
<organism evidence="2 3">
    <name type="scientific">Evansella cellulosilytica (strain ATCC 21833 / DSM 2522 / FERM P-1141 / JCM 9156 / N-4)</name>
    <name type="common">Bacillus cellulosilyticus</name>
    <dbReference type="NCBI Taxonomy" id="649639"/>
    <lineage>
        <taxon>Bacteria</taxon>
        <taxon>Bacillati</taxon>
        <taxon>Bacillota</taxon>
        <taxon>Bacilli</taxon>
        <taxon>Bacillales</taxon>
        <taxon>Bacillaceae</taxon>
        <taxon>Evansella</taxon>
    </lineage>
</organism>
<keyword evidence="1" id="KW-1133">Transmembrane helix</keyword>
<feature type="transmembrane region" description="Helical" evidence="1">
    <location>
        <begin position="178"/>
        <end position="198"/>
    </location>
</feature>
<dbReference type="KEGG" id="bco:Bcell_1111"/>
<dbReference type="STRING" id="649639.Bcell_1111"/>
<dbReference type="AlphaFoldDB" id="E6TR05"/>
<dbReference type="Pfam" id="PF04854">
    <property type="entry name" value="DUF624"/>
    <property type="match status" value="1"/>
</dbReference>
<accession>E6TR05</accession>
<name>E6TR05_EVAC2</name>
<reference evidence="2" key="1">
    <citation type="submission" date="2010-12" db="EMBL/GenBank/DDBJ databases">
        <title>Complete sequence of Bacillus cellulosilyticus DSM 2522.</title>
        <authorList>
            <consortium name="US DOE Joint Genome Institute"/>
            <person name="Lucas S."/>
            <person name="Copeland A."/>
            <person name="Lapidus A."/>
            <person name="Cheng J.-F."/>
            <person name="Bruce D."/>
            <person name="Goodwin L."/>
            <person name="Pitluck S."/>
            <person name="Chertkov O."/>
            <person name="Detter J.C."/>
            <person name="Han C."/>
            <person name="Tapia R."/>
            <person name="Land M."/>
            <person name="Hauser L."/>
            <person name="Jeffries C."/>
            <person name="Kyrpides N."/>
            <person name="Ivanova N."/>
            <person name="Mikhailova N."/>
            <person name="Brumm P."/>
            <person name="Mead D."/>
            <person name="Woyke T."/>
        </authorList>
    </citation>
    <scope>NUCLEOTIDE SEQUENCE [LARGE SCALE GENOMIC DNA]</scope>
    <source>
        <strain evidence="2">DSM 2522</strain>
    </source>
</reference>
<dbReference type="RefSeq" id="WP_013487722.1">
    <property type="nucleotide sequence ID" value="NC_014829.1"/>
</dbReference>
<gene>
    <name evidence="2" type="ordered locus">Bcell_1111</name>
</gene>
<evidence type="ECO:0000313" key="3">
    <source>
        <dbReference type="Proteomes" id="UP000001401"/>
    </source>
</evidence>
<dbReference type="OrthoDB" id="2182676at2"/>
<proteinExistence type="predicted"/>
<feature type="transmembrane region" description="Helical" evidence="1">
    <location>
        <begin position="154"/>
        <end position="172"/>
    </location>
</feature>
<evidence type="ECO:0000313" key="2">
    <source>
        <dbReference type="EMBL" id="ADU29381.1"/>
    </source>
</evidence>
<sequence length="216" mass="24700">MNGSKVVNIVEVFFTWITRIVYLNVLWILFTLMGLVVAGLSPATMATISVARKWLLGDTDFSVWKTFKRFYSGSFFVSNMAGWIIATVGALLYLNYTILVSLGDEVFFLVPFAFYLIVFLFSMMAVWVFPLYCHYEGGLKQHLKNALIIGIGKLHYTLSIWVLLFFIVYISLELPGIIPFFMFSMIGVCWTWITMTVLNKLDEGKQGRFSLAERSP</sequence>
<dbReference type="Proteomes" id="UP000001401">
    <property type="component" value="Chromosome"/>
</dbReference>
<keyword evidence="1" id="KW-0812">Transmembrane</keyword>
<keyword evidence="3" id="KW-1185">Reference proteome</keyword>
<evidence type="ECO:0008006" key="4">
    <source>
        <dbReference type="Google" id="ProtNLM"/>
    </source>
</evidence>
<evidence type="ECO:0000256" key="1">
    <source>
        <dbReference type="SAM" id="Phobius"/>
    </source>
</evidence>
<feature type="transmembrane region" description="Helical" evidence="1">
    <location>
        <begin position="20"/>
        <end position="50"/>
    </location>
</feature>
<dbReference type="InterPro" id="IPR006938">
    <property type="entry name" value="DUF624"/>
</dbReference>
<protein>
    <recommendedName>
        <fullName evidence="4">DUF624 domain-containing protein</fullName>
    </recommendedName>
</protein>
<dbReference type="EMBL" id="CP002394">
    <property type="protein sequence ID" value="ADU29381.1"/>
    <property type="molecule type" value="Genomic_DNA"/>
</dbReference>
<dbReference type="eggNOG" id="COG5578">
    <property type="taxonomic scope" value="Bacteria"/>
</dbReference>
<dbReference type="HOGENOM" id="CLU_081578_4_0_9"/>
<keyword evidence="1" id="KW-0472">Membrane</keyword>
<feature type="transmembrane region" description="Helical" evidence="1">
    <location>
        <begin position="70"/>
        <end position="94"/>
    </location>
</feature>